<evidence type="ECO:0000313" key="2">
    <source>
        <dbReference type="EMBL" id="KAK0390513.1"/>
    </source>
</evidence>
<comment type="caution">
    <text evidence="2">The sequence shown here is derived from an EMBL/GenBank/DDBJ whole genome shotgun (WGS) entry which is preliminary data.</text>
</comment>
<dbReference type="AlphaFoldDB" id="A0AA39LAX0"/>
<gene>
    <name evidence="2" type="ORF">NLU13_0017</name>
</gene>
<evidence type="ECO:0000256" key="1">
    <source>
        <dbReference type="SAM" id="MobiDB-lite"/>
    </source>
</evidence>
<organism evidence="2 3">
    <name type="scientific">Sarocladium strictum</name>
    <name type="common">Black bundle disease fungus</name>
    <name type="synonym">Acremonium strictum</name>
    <dbReference type="NCBI Taxonomy" id="5046"/>
    <lineage>
        <taxon>Eukaryota</taxon>
        <taxon>Fungi</taxon>
        <taxon>Dikarya</taxon>
        <taxon>Ascomycota</taxon>
        <taxon>Pezizomycotina</taxon>
        <taxon>Sordariomycetes</taxon>
        <taxon>Hypocreomycetidae</taxon>
        <taxon>Hypocreales</taxon>
        <taxon>Sarocladiaceae</taxon>
        <taxon>Sarocladium</taxon>
    </lineage>
</organism>
<dbReference type="EMBL" id="JAPDFR010000001">
    <property type="protein sequence ID" value="KAK0390513.1"/>
    <property type="molecule type" value="Genomic_DNA"/>
</dbReference>
<keyword evidence="3" id="KW-1185">Reference proteome</keyword>
<feature type="region of interest" description="Disordered" evidence="1">
    <location>
        <begin position="1"/>
        <end position="55"/>
    </location>
</feature>
<reference evidence="2" key="1">
    <citation type="submission" date="2022-10" db="EMBL/GenBank/DDBJ databases">
        <title>Determination and structural analysis of whole genome sequence of Sarocladium strictum F4-1.</title>
        <authorList>
            <person name="Hu L."/>
            <person name="Jiang Y."/>
        </authorList>
    </citation>
    <scope>NUCLEOTIDE SEQUENCE</scope>
    <source>
        <strain evidence="2">F4-1</strain>
    </source>
</reference>
<proteinExistence type="predicted"/>
<name>A0AA39LAX0_SARSR</name>
<feature type="compositionally biased region" description="Polar residues" evidence="1">
    <location>
        <begin position="1"/>
        <end position="42"/>
    </location>
</feature>
<accession>A0AA39LAX0</accession>
<dbReference type="Proteomes" id="UP001175261">
    <property type="component" value="Unassembled WGS sequence"/>
</dbReference>
<protein>
    <submittedName>
        <fullName evidence="2">Uncharacterized protein</fullName>
    </submittedName>
</protein>
<evidence type="ECO:0000313" key="3">
    <source>
        <dbReference type="Proteomes" id="UP001175261"/>
    </source>
</evidence>
<sequence>MAPSTSQDTPQAQLQDVELSEQQPQAPASMESQQPTAHQAMNPQAPHADSDTRLRGGEGGGCCPGRFCFCIPCPLPCNCCIIPL</sequence>